<evidence type="ECO:0000259" key="2">
    <source>
        <dbReference type="Pfam" id="PF00501"/>
    </source>
</evidence>
<sequence length="541" mass="59539">MTPRDEVELIEAGRRAIESGSLSASLGELLRLQADKYPQRAALREIDGQSRTLTYRDLDGLVWRVAALLSSFGVHRGTHVAIALPNCVEIIAIWIALSRLGAVAVGVNPGLTEKELEYILGTSDSEFLVLGEGRIDWVSDWKAFRLPSERIIVVGASVSQDIGRPFDANLVEQIYREPQLYGSDIDAPASILYTSGSSGRPKPAMLPHRWHTMMGHVRSLQGPGIENVLIENPIYYMGGQWRLAIALTQAACVLVASKPTLNHFAQRITSHGVQFSSLPNLIAKRPNFALDGGSPLRWMASCALPKELHTEAERKLGAPIREIYGSTEMGSTIVMPTQATTMVGSGSVGLPAAFRSCRIVDALGKEVSQGDVGELQVRGPGMLSGYYNSPEASTDAFDDGWFKTGDLFRQDSDGYYFWVARAKDVIRRSNENISATELEEEVGKLAGVLEVVALPVPDDYRGEEVKLYIRLQPGASTRDVSPQVILDHCRGRLAAYKLPRYIEYIDEFPLTVSLKISKPELKRAKADLRVGSFDLSENLWR</sequence>
<dbReference type="SUPFAM" id="SSF56801">
    <property type="entry name" value="Acetyl-CoA synthetase-like"/>
    <property type="match status" value="1"/>
</dbReference>
<evidence type="ECO:0000313" key="5">
    <source>
        <dbReference type="Proteomes" id="UP000540909"/>
    </source>
</evidence>
<name>A0A7W6R3B5_9HYPH</name>
<dbReference type="Pfam" id="PF00501">
    <property type="entry name" value="AMP-binding"/>
    <property type="match status" value="1"/>
</dbReference>
<evidence type="ECO:0000313" key="4">
    <source>
        <dbReference type="EMBL" id="MBB4235892.1"/>
    </source>
</evidence>
<keyword evidence="4" id="KW-0436">Ligase</keyword>
<dbReference type="Pfam" id="PF13193">
    <property type="entry name" value="AMP-binding_C"/>
    <property type="match status" value="1"/>
</dbReference>
<dbReference type="GO" id="GO:0046872">
    <property type="term" value="F:metal ion binding"/>
    <property type="evidence" value="ECO:0007669"/>
    <property type="project" value="UniProtKB-KW"/>
</dbReference>
<evidence type="ECO:0000256" key="1">
    <source>
        <dbReference type="ARBA" id="ARBA00022723"/>
    </source>
</evidence>
<keyword evidence="1" id="KW-0479">Metal-binding</keyword>
<dbReference type="InterPro" id="IPR050237">
    <property type="entry name" value="ATP-dep_AMP-bd_enzyme"/>
</dbReference>
<dbReference type="Proteomes" id="UP000540909">
    <property type="component" value="Unassembled WGS sequence"/>
</dbReference>
<dbReference type="GO" id="GO:0016878">
    <property type="term" value="F:acid-thiol ligase activity"/>
    <property type="evidence" value="ECO:0007669"/>
    <property type="project" value="UniProtKB-ARBA"/>
</dbReference>
<organism evidence="4 5">
    <name type="scientific">Rhizobium esperanzae</name>
    <dbReference type="NCBI Taxonomy" id="1967781"/>
    <lineage>
        <taxon>Bacteria</taxon>
        <taxon>Pseudomonadati</taxon>
        <taxon>Pseudomonadota</taxon>
        <taxon>Alphaproteobacteria</taxon>
        <taxon>Hyphomicrobiales</taxon>
        <taxon>Rhizobiaceae</taxon>
        <taxon>Rhizobium/Agrobacterium group</taxon>
        <taxon>Rhizobium</taxon>
    </lineage>
</organism>
<gene>
    <name evidence="4" type="ORF">GGD57_002466</name>
</gene>
<dbReference type="InterPro" id="IPR020845">
    <property type="entry name" value="AMP-binding_CS"/>
</dbReference>
<evidence type="ECO:0000259" key="3">
    <source>
        <dbReference type="Pfam" id="PF13193"/>
    </source>
</evidence>
<dbReference type="PANTHER" id="PTHR43767">
    <property type="entry name" value="LONG-CHAIN-FATTY-ACID--COA LIGASE"/>
    <property type="match status" value="1"/>
</dbReference>
<dbReference type="InterPro" id="IPR000873">
    <property type="entry name" value="AMP-dep_synth/lig_dom"/>
</dbReference>
<dbReference type="PANTHER" id="PTHR43767:SF1">
    <property type="entry name" value="NONRIBOSOMAL PEPTIDE SYNTHASE PES1 (EUROFUNG)-RELATED"/>
    <property type="match status" value="1"/>
</dbReference>
<proteinExistence type="predicted"/>
<dbReference type="InterPro" id="IPR042099">
    <property type="entry name" value="ANL_N_sf"/>
</dbReference>
<dbReference type="Gene3D" id="3.30.300.30">
    <property type="match status" value="1"/>
</dbReference>
<dbReference type="EMBL" id="JACIFY010000007">
    <property type="protein sequence ID" value="MBB4235892.1"/>
    <property type="molecule type" value="Genomic_DNA"/>
</dbReference>
<comment type="caution">
    <text evidence="4">The sequence shown here is derived from an EMBL/GenBank/DDBJ whole genome shotgun (WGS) entry which is preliminary data.</text>
</comment>
<dbReference type="EC" id="6.2.1.-" evidence="4"/>
<feature type="domain" description="AMP-dependent synthetase/ligase" evidence="2">
    <location>
        <begin position="32"/>
        <end position="387"/>
    </location>
</feature>
<dbReference type="InterPro" id="IPR045851">
    <property type="entry name" value="AMP-bd_C_sf"/>
</dbReference>
<reference evidence="4 5" key="1">
    <citation type="submission" date="2020-08" db="EMBL/GenBank/DDBJ databases">
        <title>Genomic Encyclopedia of Type Strains, Phase IV (KMG-V): Genome sequencing to study the core and pangenomes of soil and plant-associated prokaryotes.</title>
        <authorList>
            <person name="Whitman W."/>
        </authorList>
    </citation>
    <scope>NUCLEOTIDE SEQUENCE [LARGE SCALE GENOMIC DNA]</scope>
    <source>
        <strain evidence="4 5">SEMIA 4089</strain>
    </source>
</reference>
<dbReference type="InterPro" id="IPR025110">
    <property type="entry name" value="AMP-bd_C"/>
</dbReference>
<accession>A0A7W6R3B5</accession>
<dbReference type="RefSeq" id="WP_184469944.1">
    <property type="nucleotide sequence ID" value="NZ_JACIFY010000007.1"/>
</dbReference>
<dbReference type="AlphaFoldDB" id="A0A7W6R3B5"/>
<protein>
    <submittedName>
        <fullName evidence="4">Crotonobetaine/carnitine-CoA ligase</fullName>
        <ecNumber evidence="4">6.2.1.-</ecNumber>
    </submittedName>
</protein>
<dbReference type="Gene3D" id="3.40.50.12780">
    <property type="entry name" value="N-terminal domain of ligase-like"/>
    <property type="match status" value="1"/>
</dbReference>
<dbReference type="PROSITE" id="PS00455">
    <property type="entry name" value="AMP_BINDING"/>
    <property type="match status" value="1"/>
</dbReference>
<feature type="domain" description="AMP-binding enzyme C-terminal" evidence="3">
    <location>
        <begin position="437"/>
        <end position="514"/>
    </location>
</feature>